<dbReference type="Pfam" id="PF04101">
    <property type="entry name" value="Glyco_tran_28_C"/>
    <property type="match status" value="1"/>
</dbReference>
<name>A0A3P1WSR0_9ACTN</name>
<dbReference type="EMBL" id="RQYT01000019">
    <property type="protein sequence ID" value="RRD49315.1"/>
    <property type="molecule type" value="Genomic_DNA"/>
</dbReference>
<evidence type="ECO:0000313" key="2">
    <source>
        <dbReference type="EMBL" id="RRD49315.1"/>
    </source>
</evidence>
<organism evidence="2 3">
    <name type="scientific">Arachnia propionica</name>
    <dbReference type="NCBI Taxonomy" id="1750"/>
    <lineage>
        <taxon>Bacteria</taxon>
        <taxon>Bacillati</taxon>
        <taxon>Actinomycetota</taxon>
        <taxon>Actinomycetes</taxon>
        <taxon>Propionibacteriales</taxon>
        <taxon>Propionibacteriaceae</taxon>
        <taxon>Arachnia</taxon>
    </lineage>
</organism>
<evidence type="ECO:0000313" key="3">
    <source>
        <dbReference type="Proteomes" id="UP000280935"/>
    </source>
</evidence>
<keyword evidence="2" id="KW-0808">Transferase</keyword>
<sequence>MLLYSHDSQGLGHARRNLAIAHALAKHLPEATGTEVAGLIVSGLPRSSEFPLPPGFDWITIPGISKGSSGYQPRSLSGDFKSVVKLRSSLLEAALLGFEPDLVIVDRHILGVAEELRGPLMQLRKHHPSTRIVLGLREILDEPEVAAKEWTKLGDPERLLEFIDEVWVYGDPEVHNPFATGEIPAALAGRARFTGFLAKDRPAAHEDGELCNGPFVLTTVGGGSDGGDILRAAVGMTPPQGHEHIVITGPQLSDDEFDAVRALAPEGTHVLRSWPGLAQQIGNAAAVISMAGYNTTCEILATQTPALLIPREVPRQEQLIRARALGRIDAVDHLRWNDVTAEALSEWAATAVTGRVDRDRVDIDGLATVPRFAADILASMEELFAALDASDLVDDLVGVA</sequence>
<dbReference type="InterPro" id="IPR007235">
    <property type="entry name" value="Glyco_trans_28_C"/>
</dbReference>
<dbReference type="GO" id="GO:0016758">
    <property type="term" value="F:hexosyltransferase activity"/>
    <property type="evidence" value="ECO:0007669"/>
    <property type="project" value="InterPro"/>
</dbReference>
<reference evidence="2 3" key="1">
    <citation type="submission" date="2018-11" db="EMBL/GenBank/DDBJ databases">
        <title>Genomes From Bacteria Associated with the Canine Oral Cavity: a Test Case for Automated Genome-Based Taxonomic Assignment.</title>
        <authorList>
            <person name="Coil D.A."/>
            <person name="Jospin G."/>
            <person name="Darling A.E."/>
            <person name="Wallis C."/>
            <person name="Davis I.J."/>
            <person name="Harris S."/>
            <person name="Eisen J.A."/>
            <person name="Holcombe L.J."/>
            <person name="O'Flynn C."/>
        </authorList>
    </citation>
    <scope>NUCLEOTIDE SEQUENCE [LARGE SCALE GENOMIC DNA]</scope>
    <source>
        <strain evidence="2 3">OH2822_COT-296</strain>
    </source>
</reference>
<dbReference type="PANTHER" id="PTHR21015">
    <property type="entry name" value="UDP-N-ACETYLGLUCOSAMINE--N-ACETYLMURAMYL-(PENTAPEPTIDE) PYROPHOSPHORYL-UNDECAPRENOL N-ACETYLGLUCOSAMINE TRANSFERASE 1"/>
    <property type="match status" value="1"/>
</dbReference>
<dbReference type="PANTHER" id="PTHR21015:SF28">
    <property type="entry name" value="SLL1722 PROTEIN"/>
    <property type="match status" value="1"/>
</dbReference>
<proteinExistence type="predicted"/>
<protein>
    <submittedName>
        <fullName evidence="2">Glycosyl transferase family 28</fullName>
    </submittedName>
</protein>
<dbReference type="OrthoDB" id="9802126at2"/>
<dbReference type="SUPFAM" id="SSF53756">
    <property type="entry name" value="UDP-Glycosyltransferase/glycogen phosphorylase"/>
    <property type="match status" value="1"/>
</dbReference>
<evidence type="ECO:0000259" key="1">
    <source>
        <dbReference type="Pfam" id="PF04101"/>
    </source>
</evidence>
<accession>A0A3P1WSR0</accession>
<dbReference type="AlphaFoldDB" id="A0A3P1WSR0"/>
<gene>
    <name evidence="2" type="ORF">EII35_09025</name>
</gene>
<comment type="caution">
    <text evidence="2">The sequence shown here is derived from an EMBL/GenBank/DDBJ whole genome shotgun (WGS) entry which is preliminary data.</text>
</comment>
<dbReference type="Gene3D" id="3.40.50.2000">
    <property type="entry name" value="Glycogen Phosphorylase B"/>
    <property type="match status" value="1"/>
</dbReference>
<dbReference type="Proteomes" id="UP000280935">
    <property type="component" value="Unassembled WGS sequence"/>
</dbReference>
<feature type="domain" description="Glycosyl transferase family 28 C-terminal" evidence="1">
    <location>
        <begin position="220"/>
        <end position="346"/>
    </location>
</feature>